<comment type="catalytic activity">
    <reaction evidence="11">
        <text>ATP + H2O = ADP + phosphate + H(+)</text>
        <dbReference type="Rhea" id="RHEA:13065"/>
        <dbReference type="ChEBI" id="CHEBI:15377"/>
        <dbReference type="ChEBI" id="CHEBI:15378"/>
        <dbReference type="ChEBI" id="CHEBI:30616"/>
        <dbReference type="ChEBI" id="CHEBI:43474"/>
        <dbReference type="ChEBI" id="CHEBI:456216"/>
        <dbReference type="EC" id="3.6.4.12"/>
    </reaction>
    <physiologicalReaction direction="left-to-right" evidence="11">
        <dbReference type="Rhea" id="RHEA:13066"/>
    </physiologicalReaction>
</comment>
<dbReference type="InterPro" id="IPR027925">
    <property type="entry name" value="MCM_N"/>
</dbReference>
<evidence type="ECO:0000259" key="13">
    <source>
        <dbReference type="Pfam" id="PF14551"/>
    </source>
</evidence>
<dbReference type="InterPro" id="IPR008048">
    <property type="entry name" value="MCM5"/>
</dbReference>
<dbReference type="GO" id="GO:0006270">
    <property type="term" value="P:DNA replication initiation"/>
    <property type="evidence" value="ECO:0007669"/>
    <property type="project" value="UniProtKB-UniRule"/>
</dbReference>
<evidence type="ECO:0000256" key="2">
    <source>
        <dbReference type="ARBA" id="ARBA00008010"/>
    </source>
</evidence>
<protein>
    <recommendedName>
        <fullName evidence="12">DNA replication licensing factor MCM5</fullName>
        <ecNumber evidence="12">3.6.4.12</ecNumber>
    </recommendedName>
</protein>
<evidence type="ECO:0000256" key="10">
    <source>
        <dbReference type="ARBA" id="ARBA00023306"/>
    </source>
</evidence>
<dbReference type="EC" id="3.6.4.12" evidence="12"/>
<organism evidence="15 16">
    <name type="scientific">Oryctes borbonicus</name>
    <dbReference type="NCBI Taxonomy" id="1629725"/>
    <lineage>
        <taxon>Eukaryota</taxon>
        <taxon>Metazoa</taxon>
        <taxon>Ecdysozoa</taxon>
        <taxon>Arthropoda</taxon>
        <taxon>Hexapoda</taxon>
        <taxon>Insecta</taxon>
        <taxon>Pterygota</taxon>
        <taxon>Neoptera</taxon>
        <taxon>Endopterygota</taxon>
        <taxon>Coleoptera</taxon>
        <taxon>Polyphaga</taxon>
        <taxon>Scarabaeiformia</taxon>
        <taxon>Scarabaeidae</taxon>
        <taxon>Dynastinae</taxon>
        <taxon>Oryctes</taxon>
    </lineage>
</organism>
<dbReference type="GO" id="GO:0005634">
    <property type="term" value="C:nucleus"/>
    <property type="evidence" value="ECO:0007669"/>
    <property type="project" value="UniProtKB-SubCell"/>
</dbReference>
<comment type="subcellular location">
    <subcellularLocation>
        <location evidence="1 12">Nucleus</location>
    </subcellularLocation>
</comment>
<dbReference type="PANTHER" id="PTHR11630:SF42">
    <property type="entry name" value="DNA REPLICATION LICENSING FACTOR MCM5"/>
    <property type="match status" value="1"/>
</dbReference>
<dbReference type="FunFam" id="2.20.28.10:FF:000005">
    <property type="entry name" value="DNA helicase"/>
    <property type="match status" value="1"/>
</dbReference>
<dbReference type="Pfam" id="PF17207">
    <property type="entry name" value="MCM_OB"/>
    <property type="match status" value="1"/>
</dbReference>
<dbReference type="GO" id="GO:0017116">
    <property type="term" value="F:single-stranded DNA helicase activity"/>
    <property type="evidence" value="ECO:0007669"/>
    <property type="project" value="TreeGrafter"/>
</dbReference>
<dbReference type="PANTHER" id="PTHR11630">
    <property type="entry name" value="DNA REPLICATION LICENSING FACTOR MCM FAMILY MEMBER"/>
    <property type="match status" value="1"/>
</dbReference>
<dbReference type="Pfam" id="PF14551">
    <property type="entry name" value="MCM_N"/>
    <property type="match status" value="1"/>
</dbReference>
<evidence type="ECO:0000256" key="3">
    <source>
        <dbReference type="ARBA" id="ARBA00022705"/>
    </source>
</evidence>
<comment type="similarity">
    <text evidence="2 12">Belongs to the MCM family.</text>
</comment>
<keyword evidence="9 12" id="KW-0539">Nucleus</keyword>
<evidence type="ECO:0000256" key="4">
    <source>
        <dbReference type="ARBA" id="ARBA00022741"/>
    </source>
</evidence>
<comment type="subunit">
    <text evidence="12">Component of the MCM2-7 complex.</text>
</comment>
<feature type="domain" description="MCM N-terminal" evidence="13">
    <location>
        <begin position="32"/>
        <end position="125"/>
    </location>
</feature>
<proteinExistence type="inferred from homology"/>
<keyword evidence="7 12" id="KW-0067">ATP-binding</keyword>
<dbReference type="OrthoDB" id="10036721at2759"/>
<feature type="non-terminal residue" evidence="15">
    <location>
        <position position="257"/>
    </location>
</feature>
<comment type="function">
    <text evidence="12">Acts as component of the MCM2-7 complex (MCM complex) which is the replicative helicase essential for 'once per cell cycle' DNA replication initiation and elongation in eukaryotic cells. The active ATPase sites in the MCM2-7 ring are formed through the interaction surfaces of two neighboring subunits such that a critical structure of a conserved arginine finger motif is provided in trans relative to the ATP-binding site of the Walker A box of the adjacent subunit. The six ATPase active sites, however, are likely to contribute differentially to the complex helicase activity.</text>
</comment>
<keyword evidence="10 12" id="KW-0131">Cell cycle</keyword>
<evidence type="ECO:0000256" key="1">
    <source>
        <dbReference type="ARBA" id="ARBA00004123"/>
    </source>
</evidence>
<dbReference type="FunFam" id="3.30.1640.10:FF:000006">
    <property type="entry name" value="DNA helicase"/>
    <property type="match status" value="1"/>
</dbReference>
<keyword evidence="4 12" id="KW-0547">Nucleotide-binding</keyword>
<dbReference type="GO" id="GO:0042555">
    <property type="term" value="C:MCM complex"/>
    <property type="evidence" value="ECO:0007669"/>
    <property type="project" value="UniProtKB-UniRule"/>
</dbReference>
<dbReference type="EMBL" id="LJIG01009359">
    <property type="protein sequence ID" value="KRT83237.1"/>
    <property type="molecule type" value="Genomic_DNA"/>
</dbReference>
<comment type="caution">
    <text evidence="15">The sequence shown here is derived from an EMBL/GenBank/DDBJ whole genome shotgun (WGS) entry which is preliminary data.</text>
</comment>
<dbReference type="GO" id="GO:0003688">
    <property type="term" value="F:DNA replication origin binding"/>
    <property type="evidence" value="ECO:0007669"/>
    <property type="project" value="UniProtKB-UniRule"/>
</dbReference>
<evidence type="ECO:0000256" key="7">
    <source>
        <dbReference type="ARBA" id="ARBA00022840"/>
    </source>
</evidence>
<dbReference type="Gene3D" id="3.30.1640.10">
    <property type="entry name" value="mini-chromosome maintenance (MCM) complex, chain A, domain 1"/>
    <property type="match status" value="1"/>
</dbReference>
<dbReference type="SUPFAM" id="SSF50249">
    <property type="entry name" value="Nucleic acid-binding proteins"/>
    <property type="match status" value="1"/>
</dbReference>
<accession>A0A0T6B7H8</accession>
<evidence type="ECO:0000313" key="16">
    <source>
        <dbReference type="Proteomes" id="UP000051574"/>
    </source>
</evidence>
<evidence type="ECO:0000313" key="15">
    <source>
        <dbReference type="EMBL" id="KRT83237.1"/>
    </source>
</evidence>
<evidence type="ECO:0000256" key="9">
    <source>
        <dbReference type="ARBA" id="ARBA00023242"/>
    </source>
</evidence>
<dbReference type="InterPro" id="IPR033762">
    <property type="entry name" value="MCM_OB"/>
</dbReference>
<keyword evidence="16" id="KW-1185">Reference proteome</keyword>
<gene>
    <name evidence="15" type="ORF">AMK59_4248</name>
</gene>
<evidence type="ECO:0000256" key="11">
    <source>
        <dbReference type="ARBA" id="ARBA00048432"/>
    </source>
</evidence>
<keyword evidence="6 12" id="KW-0347">Helicase</keyword>
<evidence type="ECO:0000256" key="8">
    <source>
        <dbReference type="ARBA" id="ARBA00023125"/>
    </source>
</evidence>
<dbReference type="Proteomes" id="UP000051574">
    <property type="component" value="Unassembled WGS sequence"/>
</dbReference>
<evidence type="ECO:0000259" key="14">
    <source>
        <dbReference type="Pfam" id="PF17207"/>
    </source>
</evidence>
<dbReference type="GO" id="GO:0043138">
    <property type="term" value="F:3'-5' DNA helicase activity"/>
    <property type="evidence" value="ECO:0007669"/>
    <property type="project" value="TreeGrafter"/>
</dbReference>
<dbReference type="Gene3D" id="2.40.50.140">
    <property type="entry name" value="Nucleic acid-binding proteins"/>
    <property type="match status" value="1"/>
</dbReference>
<evidence type="ECO:0000256" key="6">
    <source>
        <dbReference type="ARBA" id="ARBA00022806"/>
    </source>
</evidence>
<name>A0A0T6B7H8_9SCAR</name>
<dbReference type="PRINTS" id="PR01661">
    <property type="entry name" value="MCMPROTEIN5"/>
</dbReference>
<keyword evidence="8 12" id="KW-0238">DNA-binding</keyword>
<dbReference type="Gene3D" id="2.20.28.10">
    <property type="match status" value="1"/>
</dbReference>
<dbReference type="GO" id="GO:0000727">
    <property type="term" value="P:double-strand break repair via break-induced replication"/>
    <property type="evidence" value="ECO:0007669"/>
    <property type="project" value="TreeGrafter"/>
</dbReference>
<sequence>MEGFDDPGVFYSDNFSIDNNQPDSQISLQNTKKKFKDFLRQFHSDNFNYKYRDTLKRNYNLKQYFLEVNIEDVASFDENLAEKLYKQPSEHLPIFEEAAREIADELTAPRPEGEEQAEDVQIMLKSDANPANLRAMKSNVISKLVKIPGIIVSASGIKAKATKIAIQCRSCSNIIPNLGIKPGLEGYVMPRKCNTEQAGRPKCPLDPYFIIPDKCKCVDFQILKLQELPDGIPQGEIPRHLHLYCDRYLCERVVPGN</sequence>
<keyword evidence="3 12" id="KW-0235">DNA replication</keyword>
<evidence type="ECO:0000256" key="12">
    <source>
        <dbReference type="RuleBase" id="RU368063"/>
    </source>
</evidence>
<dbReference type="AlphaFoldDB" id="A0A0T6B7H8"/>
<dbReference type="GO" id="GO:0003697">
    <property type="term" value="F:single-stranded DNA binding"/>
    <property type="evidence" value="ECO:0007669"/>
    <property type="project" value="TreeGrafter"/>
</dbReference>
<dbReference type="GO" id="GO:0016787">
    <property type="term" value="F:hydrolase activity"/>
    <property type="evidence" value="ECO:0007669"/>
    <property type="project" value="UniProtKB-KW"/>
</dbReference>
<evidence type="ECO:0000256" key="5">
    <source>
        <dbReference type="ARBA" id="ARBA00022801"/>
    </source>
</evidence>
<feature type="domain" description="MCM OB" evidence="14">
    <location>
        <begin position="133"/>
        <end position="257"/>
    </location>
</feature>
<reference evidence="15 16" key="1">
    <citation type="submission" date="2015-09" db="EMBL/GenBank/DDBJ databases">
        <title>Draft genome of the scarab beetle Oryctes borbonicus.</title>
        <authorList>
            <person name="Meyer J.M."/>
            <person name="Markov G.V."/>
            <person name="Baskaran P."/>
            <person name="Herrmann M."/>
            <person name="Sommer R.J."/>
            <person name="Roedelsperger C."/>
        </authorList>
    </citation>
    <scope>NUCLEOTIDE SEQUENCE [LARGE SCALE GENOMIC DNA]</scope>
    <source>
        <strain evidence="15">OB123</strain>
        <tissue evidence="15">Whole animal</tissue>
    </source>
</reference>
<keyword evidence="5 12" id="KW-0378">Hydrolase</keyword>
<dbReference type="GO" id="GO:0005524">
    <property type="term" value="F:ATP binding"/>
    <property type="evidence" value="ECO:0007669"/>
    <property type="project" value="UniProtKB-UniRule"/>
</dbReference>
<dbReference type="InterPro" id="IPR031327">
    <property type="entry name" value="MCM"/>
</dbReference>
<dbReference type="InterPro" id="IPR012340">
    <property type="entry name" value="NA-bd_OB-fold"/>
</dbReference>